<organism evidence="1 2">
    <name type="scientific">Aegilops tauschii subsp. strangulata</name>
    <name type="common">Goatgrass</name>
    <dbReference type="NCBI Taxonomy" id="200361"/>
    <lineage>
        <taxon>Eukaryota</taxon>
        <taxon>Viridiplantae</taxon>
        <taxon>Streptophyta</taxon>
        <taxon>Embryophyta</taxon>
        <taxon>Tracheophyta</taxon>
        <taxon>Spermatophyta</taxon>
        <taxon>Magnoliopsida</taxon>
        <taxon>Liliopsida</taxon>
        <taxon>Poales</taxon>
        <taxon>Poaceae</taxon>
        <taxon>BOP clade</taxon>
        <taxon>Pooideae</taxon>
        <taxon>Triticodae</taxon>
        <taxon>Triticeae</taxon>
        <taxon>Triticinae</taxon>
        <taxon>Aegilops</taxon>
    </lineage>
</organism>
<dbReference type="EnsemblPlants" id="AET6Gv20970100.11">
    <property type="protein sequence ID" value="AET6Gv20970100.11"/>
    <property type="gene ID" value="AET6Gv20970100"/>
</dbReference>
<accession>A0A453Q4J2</accession>
<dbReference type="Gramene" id="AET6Gv20970100.11">
    <property type="protein sequence ID" value="AET6Gv20970100.11"/>
    <property type="gene ID" value="AET6Gv20970100"/>
</dbReference>
<dbReference type="AlphaFoldDB" id="A0A453Q4J2"/>
<reference evidence="1" key="5">
    <citation type="journal article" date="2021" name="G3 (Bethesda)">
        <title>Aegilops tauschii genome assembly Aet v5.0 features greater sequence contiguity and improved annotation.</title>
        <authorList>
            <person name="Wang L."/>
            <person name="Zhu T."/>
            <person name="Rodriguez J.C."/>
            <person name="Deal K.R."/>
            <person name="Dubcovsky J."/>
            <person name="McGuire P.E."/>
            <person name="Lux T."/>
            <person name="Spannagl M."/>
            <person name="Mayer K.F.X."/>
            <person name="Baldrich P."/>
            <person name="Meyers B.C."/>
            <person name="Huo N."/>
            <person name="Gu Y.Q."/>
            <person name="Zhou H."/>
            <person name="Devos K.M."/>
            <person name="Bennetzen J.L."/>
            <person name="Unver T."/>
            <person name="Budak H."/>
            <person name="Gulick P.J."/>
            <person name="Galiba G."/>
            <person name="Kalapos B."/>
            <person name="Nelson D.R."/>
            <person name="Li P."/>
            <person name="You F.M."/>
            <person name="Luo M.C."/>
            <person name="Dvorak J."/>
        </authorList>
    </citation>
    <scope>NUCLEOTIDE SEQUENCE [LARGE SCALE GENOMIC DNA]</scope>
    <source>
        <strain evidence="1">cv. AL8/78</strain>
    </source>
</reference>
<protein>
    <submittedName>
        <fullName evidence="1">Uncharacterized protein</fullName>
    </submittedName>
</protein>
<keyword evidence="2" id="KW-1185">Reference proteome</keyword>
<reference evidence="2" key="1">
    <citation type="journal article" date="2014" name="Science">
        <title>Ancient hybridizations among the ancestral genomes of bread wheat.</title>
        <authorList>
            <consortium name="International Wheat Genome Sequencing Consortium,"/>
            <person name="Marcussen T."/>
            <person name="Sandve S.R."/>
            <person name="Heier L."/>
            <person name="Spannagl M."/>
            <person name="Pfeifer M."/>
            <person name="Jakobsen K.S."/>
            <person name="Wulff B.B."/>
            <person name="Steuernagel B."/>
            <person name="Mayer K.F."/>
            <person name="Olsen O.A."/>
        </authorList>
    </citation>
    <scope>NUCLEOTIDE SEQUENCE [LARGE SCALE GENOMIC DNA]</scope>
    <source>
        <strain evidence="2">cv. AL8/78</strain>
    </source>
</reference>
<reference evidence="1" key="4">
    <citation type="submission" date="2019-03" db="UniProtKB">
        <authorList>
            <consortium name="EnsemblPlants"/>
        </authorList>
    </citation>
    <scope>IDENTIFICATION</scope>
</reference>
<sequence>NWPAQRTDMVESIQCVIKANKCHLLQGLQLVGPPRGRAWLYMPDQSKEKAAHKTTTSNVPP</sequence>
<evidence type="ECO:0000313" key="1">
    <source>
        <dbReference type="EnsemblPlants" id="AET6Gv20970100.11"/>
    </source>
</evidence>
<proteinExistence type="predicted"/>
<evidence type="ECO:0000313" key="2">
    <source>
        <dbReference type="Proteomes" id="UP000015105"/>
    </source>
</evidence>
<reference evidence="1" key="3">
    <citation type="journal article" date="2017" name="Nature">
        <title>Genome sequence of the progenitor of the wheat D genome Aegilops tauschii.</title>
        <authorList>
            <person name="Luo M.C."/>
            <person name="Gu Y.Q."/>
            <person name="Puiu D."/>
            <person name="Wang H."/>
            <person name="Twardziok S.O."/>
            <person name="Deal K.R."/>
            <person name="Huo N."/>
            <person name="Zhu T."/>
            <person name="Wang L."/>
            <person name="Wang Y."/>
            <person name="McGuire P.E."/>
            <person name="Liu S."/>
            <person name="Long H."/>
            <person name="Ramasamy R.K."/>
            <person name="Rodriguez J.C."/>
            <person name="Van S.L."/>
            <person name="Yuan L."/>
            <person name="Wang Z."/>
            <person name="Xia Z."/>
            <person name="Xiao L."/>
            <person name="Anderson O.D."/>
            <person name="Ouyang S."/>
            <person name="Liang Y."/>
            <person name="Zimin A.V."/>
            <person name="Pertea G."/>
            <person name="Qi P."/>
            <person name="Bennetzen J.L."/>
            <person name="Dai X."/>
            <person name="Dawson M.W."/>
            <person name="Muller H.G."/>
            <person name="Kugler K."/>
            <person name="Rivarola-Duarte L."/>
            <person name="Spannagl M."/>
            <person name="Mayer K.F.X."/>
            <person name="Lu F.H."/>
            <person name="Bevan M.W."/>
            <person name="Leroy P."/>
            <person name="Li P."/>
            <person name="You F.M."/>
            <person name="Sun Q."/>
            <person name="Liu Z."/>
            <person name="Lyons E."/>
            <person name="Wicker T."/>
            <person name="Salzberg S.L."/>
            <person name="Devos K.M."/>
            <person name="Dvorak J."/>
        </authorList>
    </citation>
    <scope>NUCLEOTIDE SEQUENCE [LARGE SCALE GENOMIC DNA]</scope>
    <source>
        <strain evidence="1">cv. AL8/78</strain>
    </source>
</reference>
<dbReference type="Proteomes" id="UP000015105">
    <property type="component" value="Chromosome 6D"/>
</dbReference>
<reference evidence="2" key="2">
    <citation type="journal article" date="2017" name="Nat. Plants">
        <title>The Aegilops tauschii genome reveals multiple impacts of transposons.</title>
        <authorList>
            <person name="Zhao G."/>
            <person name="Zou C."/>
            <person name="Li K."/>
            <person name="Wang K."/>
            <person name="Li T."/>
            <person name="Gao L."/>
            <person name="Zhang X."/>
            <person name="Wang H."/>
            <person name="Yang Z."/>
            <person name="Liu X."/>
            <person name="Jiang W."/>
            <person name="Mao L."/>
            <person name="Kong X."/>
            <person name="Jiao Y."/>
            <person name="Jia J."/>
        </authorList>
    </citation>
    <scope>NUCLEOTIDE SEQUENCE [LARGE SCALE GENOMIC DNA]</scope>
    <source>
        <strain evidence="2">cv. AL8/78</strain>
    </source>
</reference>
<name>A0A453Q4J2_AEGTS</name>